<proteinExistence type="predicted"/>
<accession>A0A6J4U5K4</accession>
<evidence type="ECO:0000313" key="1">
    <source>
        <dbReference type="EMBL" id="CAA9541288.1"/>
    </source>
</evidence>
<dbReference type="AlphaFoldDB" id="A0A6J4U5K4"/>
<organism evidence="1">
    <name type="scientific">uncultured Thermomicrobiales bacterium</name>
    <dbReference type="NCBI Taxonomy" id="1645740"/>
    <lineage>
        <taxon>Bacteria</taxon>
        <taxon>Pseudomonadati</taxon>
        <taxon>Thermomicrobiota</taxon>
        <taxon>Thermomicrobia</taxon>
        <taxon>Thermomicrobiales</taxon>
        <taxon>environmental samples</taxon>
    </lineage>
</organism>
<gene>
    <name evidence="1" type="ORF">AVDCRST_MAG43-171</name>
</gene>
<reference evidence="1" key="1">
    <citation type="submission" date="2020-02" db="EMBL/GenBank/DDBJ databases">
        <authorList>
            <person name="Meier V. D."/>
        </authorList>
    </citation>
    <scope>NUCLEOTIDE SEQUENCE</scope>
    <source>
        <strain evidence="1">AVDCRST_MAG43</strain>
    </source>
</reference>
<protein>
    <submittedName>
        <fullName evidence="1">Uncharacterized protein</fullName>
    </submittedName>
</protein>
<name>A0A6J4U5K4_9BACT</name>
<dbReference type="EMBL" id="CADCWI010000010">
    <property type="protein sequence ID" value="CAA9541288.1"/>
    <property type="molecule type" value="Genomic_DNA"/>
</dbReference>
<sequence length="72" mass="8148">MHASPLSTDVTDYRLSSRRRQGFDRLPLWCMSMFLTWSVTGQHQPSLDCICAIEPWPASGLLSFGLNSQSLF</sequence>